<dbReference type="InterPro" id="IPR001878">
    <property type="entry name" value="Znf_CCHC"/>
</dbReference>
<evidence type="ECO:0000259" key="8">
    <source>
        <dbReference type="PROSITE" id="PS50878"/>
    </source>
</evidence>
<dbReference type="GO" id="GO:0006508">
    <property type="term" value="P:proteolysis"/>
    <property type="evidence" value="ECO:0007669"/>
    <property type="project" value="UniProtKB-KW"/>
</dbReference>
<dbReference type="Pfam" id="PF08284">
    <property type="entry name" value="RVP_2"/>
    <property type="match status" value="1"/>
</dbReference>
<keyword evidence="4" id="KW-0863">Zinc-finger</keyword>
<dbReference type="InterPro" id="IPR053134">
    <property type="entry name" value="RNA-dir_DNA_polymerase"/>
</dbReference>
<dbReference type="Pfam" id="PF00078">
    <property type="entry name" value="RVT_1"/>
    <property type="match status" value="1"/>
</dbReference>
<dbReference type="PROSITE" id="PS50158">
    <property type="entry name" value="ZF_CCHC"/>
    <property type="match status" value="1"/>
</dbReference>
<keyword evidence="1" id="KW-0645">Protease</keyword>
<dbReference type="Pfam" id="PF17919">
    <property type="entry name" value="RT_RNaseH_2"/>
    <property type="match status" value="1"/>
</dbReference>
<evidence type="ECO:0000259" key="7">
    <source>
        <dbReference type="PROSITE" id="PS50158"/>
    </source>
</evidence>
<dbReference type="FunFam" id="3.30.70.270:FF:000020">
    <property type="entry name" value="Transposon Tf2-6 polyprotein-like Protein"/>
    <property type="match status" value="1"/>
</dbReference>
<evidence type="ECO:0000256" key="3">
    <source>
        <dbReference type="ARBA" id="ARBA00023125"/>
    </source>
</evidence>
<feature type="compositionally biased region" description="Polar residues" evidence="6">
    <location>
        <begin position="153"/>
        <end position="162"/>
    </location>
</feature>
<comment type="caution">
    <text evidence="9">The sequence shown here is derived from an EMBL/GenBank/DDBJ whole genome shotgun (WGS) entry which is preliminary data.</text>
</comment>
<reference evidence="10" key="1">
    <citation type="journal article" date="2019" name="Plant Biotechnol. J.">
        <title>Genome sequencing of the Australian wild diploid species Gossypium australe highlights disease resistance and delayed gland morphogenesis.</title>
        <authorList>
            <person name="Cai Y."/>
            <person name="Cai X."/>
            <person name="Wang Q."/>
            <person name="Wang P."/>
            <person name="Zhang Y."/>
            <person name="Cai C."/>
            <person name="Xu Y."/>
            <person name="Wang K."/>
            <person name="Zhou Z."/>
            <person name="Wang C."/>
            <person name="Geng S."/>
            <person name="Li B."/>
            <person name="Dong Q."/>
            <person name="Hou Y."/>
            <person name="Wang H."/>
            <person name="Ai P."/>
            <person name="Liu Z."/>
            <person name="Yi F."/>
            <person name="Sun M."/>
            <person name="An G."/>
            <person name="Cheng J."/>
            <person name="Zhang Y."/>
            <person name="Shi Q."/>
            <person name="Xie Y."/>
            <person name="Shi X."/>
            <person name="Chang Y."/>
            <person name="Huang F."/>
            <person name="Chen Y."/>
            <person name="Hong S."/>
            <person name="Mi L."/>
            <person name="Sun Q."/>
            <person name="Zhang L."/>
            <person name="Zhou B."/>
            <person name="Peng R."/>
            <person name="Zhang X."/>
            <person name="Liu F."/>
        </authorList>
    </citation>
    <scope>NUCLEOTIDE SEQUENCE [LARGE SCALE GENOMIC DNA]</scope>
    <source>
        <strain evidence="10">cv. PA1801</strain>
    </source>
</reference>
<feature type="domain" description="CCHC-type" evidence="7">
    <location>
        <begin position="110"/>
        <end position="125"/>
    </location>
</feature>
<dbReference type="GO" id="GO:0008270">
    <property type="term" value="F:zinc ion binding"/>
    <property type="evidence" value="ECO:0007669"/>
    <property type="project" value="UniProtKB-KW"/>
</dbReference>
<dbReference type="SUPFAM" id="SSF56672">
    <property type="entry name" value="DNA/RNA polymerases"/>
    <property type="match status" value="1"/>
</dbReference>
<gene>
    <name evidence="9" type="ORF">EPI10_006852</name>
</gene>
<dbReference type="GO" id="GO:0004190">
    <property type="term" value="F:aspartic-type endopeptidase activity"/>
    <property type="evidence" value="ECO:0007669"/>
    <property type="project" value="UniProtKB-KW"/>
</dbReference>
<dbReference type="InterPro" id="IPR043502">
    <property type="entry name" value="DNA/RNA_pol_sf"/>
</dbReference>
<keyword evidence="2" id="KW-0378">Hydrolase</keyword>
<dbReference type="OrthoDB" id="851428at2759"/>
<evidence type="ECO:0000256" key="1">
    <source>
        <dbReference type="ARBA" id="ARBA00022670"/>
    </source>
</evidence>
<sequence>MCKLFEEGLNKDIKLLVRILELKEFVVLADRAHKAEELNKERRQIEMEARTSSKRFLGKLKLSTSKKYHDRFVSSVGYSGKDRGSQSSNPRFLPPSVASDISCHIRSGACFRCGSLDHYLKDCPERLEKDIVQTSKPSNPGSRGRPPRHPGNVSGNQGATKDSTAKFEAQAPARTYAIRAREDASTPNVITGTFSLFNTDITFLIDPGLTHSYICTNLMSVKNLPIESIEFVVKVSNPLGQYVMEDKVCKNCPLMVQGYCFLADLMLLPFEEFDVILVVNCKQKYIVLKCQNGELLRIESDKLDGLSNVISAITVQKYVKKGYDVYLAYVLDTKVSESKIKSVPVVCEFHDVFPEELPGLPPVRELQELTDRGFARPSSSPWGALVLFFKKKDRSLRLCIDYRQLNKVTLKNKYPLPRIDDLFDQLKGATVFSKIDLRSGYYQLRVKDSDVSKTTFRTRYGHYKFLVMPFGLTNAPRVFKDLMNRIFRPYLDRFLVVFINDILVYSQDENEHADHLRIVLQTLCEKQPYAKFSKCEFWLQEVGFLGHIVSAEGIRVDLNKISMIVNWKPLKNVSEVRSFLGLVGYYRRFVQGFSMIASPITCLLQKDVKFEWIDKCQQSFDRMKALLTEAPVLVQLELGKEFVIYSDALLNVLECKVIAYASRQLKPHEKNYLIHDLELVAIVFALKICDITCLVKNAIYLLIIKV</sequence>
<dbReference type="CDD" id="cd00303">
    <property type="entry name" value="retropepsin_like"/>
    <property type="match status" value="1"/>
</dbReference>
<evidence type="ECO:0000313" key="9">
    <source>
        <dbReference type="EMBL" id="KAA3484788.1"/>
    </source>
</evidence>
<feature type="domain" description="Reverse transcriptase" evidence="8">
    <location>
        <begin position="370"/>
        <end position="549"/>
    </location>
</feature>
<dbReference type="Pfam" id="PF00098">
    <property type="entry name" value="zf-CCHC"/>
    <property type="match status" value="1"/>
</dbReference>
<keyword evidence="3" id="KW-0238">DNA-binding</keyword>
<evidence type="ECO:0000256" key="5">
    <source>
        <dbReference type="SAM" id="Coils"/>
    </source>
</evidence>
<dbReference type="PANTHER" id="PTHR24559">
    <property type="entry name" value="TRANSPOSON TY3-I GAG-POL POLYPROTEIN"/>
    <property type="match status" value="1"/>
</dbReference>
<evidence type="ECO:0000256" key="4">
    <source>
        <dbReference type="PROSITE-ProRule" id="PRU00047"/>
    </source>
</evidence>
<keyword evidence="10" id="KW-1185">Reference proteome</keyword>
<dbReference type="Gene3D" id="4.10.60.10">
    <property type="entry name" value="Zinc finger, CCHC-type"/>
    <property type="match status" value="1"/>
</dbReference>
<evidence type="ECO:0000256" key="6">
    <source>
        <dbReference type="SAM" id="MobiDB-lite"/>
    </source>
</evidence>
<organism evidence="9 10">
    <name type="scientific">Gossypium australe</name>
    <dbReference type="NCBI Taxonomy" id="47621"/>
    <lineage>
        <taxon>Eukaryota</taxon>
        <taxon>Viridiplantae</taxon>
        <taxon>Streptophyta</taxon>
        <taxon>Embryophyta</taxon>
        <taxon>Tracheophyta</taxon>
        <taxon>Spermatophyta</taxon>
        <taxon>Magnoliopsida</taxon>
        <taxon>eudicotyledons</taxon>
        <taxon>Gunneridae</taxon>
        <taxon>Pentapetalae</taxon>
        <taxon>rosids</taxon>
        <taxon>malvids</taxon>
        <taxon>Malvales</taxon>
        <taxon>Malvaceae</taxon>
        <taxon>Malvoideae</taxon>
        <taxon>Gossypium</taxon>
    </lineage>
</organism>
<feature type="region of interest" description="Disordered" evidence="6">
    <location>
        <begin position="131"/>
        <end position="166"/>
    </location>
</feature>
<dbReference type="GO" id="GO:0003677">
    <property type="term" value="F:DNA binding"/>
    <property type="evidence" value="ECO:0007669"/>
    <property type="project" value="UniProtKB-KW"/>
</dbReference>
<name>A0A5B6WTR5_9ROSI</name>
<dbReference type="SUPFAM" id="SSF57756">
    <property type="entry name" value="Retrovirus zinc finger-like domains"/>
    <property type="match status" value="1"/>
</dbReference>
<keyword evidence="2" id="KW-0064">Aspartyl protease</keyword>
<protein>
    <submittedName>
        <fullName evidence="9">DNA/RNA polymerases superfamily protein</fullName>
    </submittedName>
</protein>
<dbReference type="AlphaFoldDB" id="A0A5B6WTR5"/>
<evidence type="ECO:0000256" key="2">
    <source>
        <dbReference type="ARBA" id="ARBA00022750"/>
    </source>
</evidence>
<dbReference type="InterPro" id="IPR043128">
    <property type="entry name" value="Rev_trsase/Diguanyl_cyclase"/>
</dbReference>
<dbReference type="Proteomes" id="UP000325315">
    <property type="component" value="Unassembled WGS sequence"/>
</dbReference>
<accession>A0A5B6WTR5</accession>
<dbReference type="Gene3D" id="3.10.10.10">
    <property type="entry name" value="HIV Type 1 Reverse Transcriptase, subunit A, domain 1"/>
    <property type="match status" value="1"/>
</dbReference>
<keyword evidence="5" id="KW-0175">Coiled coil</keyword>
<dbReference type="SMART" id="SM00343">
    <property type="entry name" value="ZnF_C2HC"/>
    <property type="match status" value="1"/>
</dbReference>
<proteinExistence type="predicted"/>
<keyword evidence="4" id="KW-0862">Zinc</keyword>
<dbReference type="InterPro" id="IPR041577">
    <property type="entry name" value="RT_RNaseH_2"/>
</dbReference>
<dbReference type="PANTHER" id="PTHR24559:SF444">
    <property type="entry name" value="REVERSE TRANSCRIPTASE DOMAIN-CONTAINING PROTEIN"/>
    <property type="match status" value="1"/>
</dbReference>
<dbReference type="EMBL" id="SMMG02000002">
    <property type="protein sequence ID" value="KAA3484788.1"/>
    <property type="molecule type" value="Genomic_DNA"/>
</dbReference>
<feature type="coiled-coil region" evidence="5">
    <location>
        <begin position="28"/>
        <end position="55"/>
    </location>
</feature>
<feature type="compositionally biased region" description="Low complexity" evidence="6">
    <location>
        <begin position="135"/>
        <end position="144"/>
    </location>
</feature>
<dbReference type="InterPro" id="IPR000477">
    <property type="entry name" value="RT_dom"/>
</dbReference>
<dbReference type="Gene3D" id="3.30.70.270">
    <property type="match status" value="2"/>
</dbReference>
<dbReference type="InterPro" id="IPR036875">
    <property type="entry name" value="Znf_CCHC_sf"/>
</dbReference>
<evidence type="ECO:0000313" key="10">
    <source>
        <dbReference type="Proteomes" id="UP000325315"/>
    </source>
</evidence>
<keyword evidence="4" id="KW-0479">Metal-binding</keyword>
<dbReference type="CDD" id="cd01647">
    <property type="entry name" value="RT_LTR"/>
    <property type="match status" value="1"/>
</dbReference>
<dbReference type="PROSITE" id="PS50878">
    <property type="entry name" value="RT_POL"/>
    <property type="match status" value="1"/>
</dbReference>